<sequence>MRKKEIYSEKLYYGFPIFLIGYKDSTYGYNFTTVSSSYSLGDMLVVGIYKFGNAIKQIKNVNCFTVNIPDNNLMQEIEIGGTNSGKDKFKLASKLNYHISNKIDAPIINNCILNIECEVVQIVESDEFENYSNIIAKIKGRFINEELQKDEIIIRECLNPVLYVGDGYKRSYRYLGNKIHDFGDFS</sequence>
<evidence type="ECO:0000256" key="2">
    <source>
        <dbReference type="ARBA" id="ARBA00022630"/>
    </source>
</evidence>
<protein>
    <submittedName>
        <fullName evidence="5">Flavin reductase</fullName>
    </submittedName>
</protein>
<name>A0A934M5W1_9CLOT</name>
<organism evidence="5 6">
    <name type="scientific">Clostridium aciditolerans</name>
    <dbReference type="NCBI Taxonomy" id="339861"/>
    <lineage>
        <taxon>Bacteria</taxon>
        <taxon>Bacillati</taxon>
        <taxon>Bacillota</taxon>
        <taxon>Clostridia</taxon>
        <taxon>Eubacteriales</taxon>
        <taxon>Clostridiaceae</taxon>
        <taxon>Clostridium</taxon>
    </lineage>
</organism>
<evidence type="ECO:0000313" key="6">
    <source>
        <dbReference type="Proteomes" id="UP000622687"/>
    </source>
</evidence>
<dbReference type="InterPro" id="IPR002563">
    <property type="entry name" value="Flavin_Rdtase-like_dom"/>
</dbReference>
<keyword evidence="6" id="KW-1185">Reference proteome</keyword>
<dbReference type="AlphaFoldDB" id="A0A934M5W1"/>
<dbReference type="GO" id="GO:0016646">
    <property type="term" value="F:oxidoreductase activity, acting on the CH-NH group of donors, NAD or NADP as acceptor"/>
    <property type="evidence" value="ECO:0007669"/>
    <property type="project" value="UniProtKB-ARBA"/>
</dbReference>
<dbReference type="RefSeq" id="WP_211145024.1">
    <property type="nucleotide sequence ID" value="NZ_JAEEGB010000050.1"/>
</dbReference>
<proteinExistence type="inferred from homology"/>
<dbReference type="InterPro" id="IPR052174">
    <property type="entry name" value="Flavoredoxin"/>
</dbReference>
<comment type="caution">
    <text evidence="5">The sequence shown here is derived from an EMBL/GenBank/DDBJ whole genome shotgun (WGS) entry which is preliminary data.</text>
</comment>
<dbReference type="Gene3D" id="2.30.110.10">
    <property type="entry name" value="Electron Transport, Fmn-binding Protein, Chain A"/>
    <property type="match status" value="1"/>
</dbReference>
<gene>
    <name evidence="5" type="ORF">I6U51_23720</name>
</gene>
<reference evidence="5" key="1">
    <citation type="submission" date="2020-12" db="EMBL/GenBank/DDBJ databases">
        <title>Clostridium thailandense sp. nov., a novel acetogenic bacterium isolated from peat land soil in Thailand.</title>
        <authorList>
            <person name="Chaikitkaew S."/>
            <person name="Birkeland N.K."/>
        </authorList>
    </citation>
    <scope>NUCLEOTIDE SEQUENCE</scope>
    <source>
        <strain evidence="5">DSM 17425</strain>
    </source>
</reference>
<evidence type="ECO:0000256" key="3">
    <source>
        <dbReference type="ARBA" id="ARBA00038054"/>
    </source>
</evidence>
<comment type="similarity">
    <text evidence="3">Belongs to the flavoredoxin family.</text>
</comment>
<dbReference type="InterPro" id="IPR012349">
    <property type="entry name" value="Split_barrel_FMN-bd"/>
</dbReference>
<dbReference type="SUPFAM" id="SSF50475">
    <property type="entry name" value="FMN-binding split barrel"/>
    <property type="match status" value="1"/>
</dbReference>
<dbReference type="Proteomes" id="UP000622687">
    <property type="component" value="Unassembled WGS sequence"/>
</dbReference>
<accession>A0A934M5W1</accession>
<dbReference type="GO" id="GO:0010181">
    <property type="term" value="F:FMN binding"/>
    <property type="evidence" value="ECO:0007669"/>
    <property type="project" value="InterPro"/>
</dbReference>
<evidence type="ECO:0000256" key="1">
    <source>
        <dbReference type="ARBA" id="ARBA00001917"/>
    </source>
</evidence>
<evidence type="ECO:0000259" key="4">
    <source>
        <dbReference type="Pfam" id="PF01613"/>
    </source>
</evidence>
<dbReference type="Pfam" id="PF01613">
    <property type="entry name" value="Flavin_Reduct"/>
    <property type="match status" value="1"/>
</dbReference>
<dbReference type="EMBL" id="JAEEGB010000050">
    <property type="protein sequence ID" value="MBI6875682.1"/>
    <property type="molecule type" value="Genomic_DNA"/>
</dbReference>
<feature type="domain" description="Flavin reductase like" evidence="4">
    <location>
        <begin position="18"/>
        <end position="169"/>
    </location>
</feature>
<keyword evidence="2" id="KW-0285">Flavoprotein</keyword>
<comment type="cofactor">
    <cofactor evidence="1">
        <name>FMN</name>
        <dbReference type="ChEBI" id="CHEBI:58210"/>
    </cofactor>
</comment>
<evidence type="ECO:0000313" key="5">
    <source>
        <dbReference type="EMBL" id="MBI6875682.1"/>
    </source>
</evidence>
<dbReference type="PANTHER" id="PTHR43567:SF1">
    <property type="entry name" value="FLAVOREDOXIN"/>
    <property type="match status" value="1"/>
</dbReference>
<dbReference type="PANTHER" id="PTHR43567">
    <property type="entry name" value="FLAVOREDOXIN-RELATED-RELATED"/>
    <property type="match status" value="1"/>
</dbReference>